<gene>
    <name evidence="2" type="ORF">I312_00479</name>
</gene>
<feature type="region of interest" description="Disordered" evidence="1">
    <location>
        <begin position="1"/>
        <end position="40"/>
    </location>
</feature>
<feature type="compositionally biased region" description="Low complexity" evidence="1">
    <location>
        <begin position="29"/>
        <end position="40"/>
    </location>
</feature>
<feature type="compositionally biased region" description="Low complexity" evidence="1">
    <location>
        <begin position="143"/>
        <end position="154"/>
    </location>
</feature>
<accession>A0A0D0UQX4</accession>
<proteinExistence type="predicted"/>
<evidence type="ECO:0000256" key="1">
    <source>
        <dbReference type="SAM" id="MobiDB-lite"/>
    </source>
</evidence>
<feature type="compositionally biased region" description="Basic residues" evidence="1">
    <location>
        <begin position="14"/>
        <end position="26"/>
    </location>
</feature>
<organism evidence="2">
    <name type="scientific">Cryptococcus bacillisporus CA1280</name>
    <dbReference type="NCBI Taxonomy" id="1296109"/>
    <lineage>
        <taxon>Eukaryota</taxon>
        <taxon>Fungi</taxon>
        <taxon>Dikarya</taxon>
        <taxon>Basidiomycota</taxon>
        <taxon>Agaricomycotina</taxon>
        <taxon>Tremellomycetes</taxon>
        <taxon>Tremellales</taxon>
        <taxon>Cryptococcaceae</taxon>
        <taxon>Cryptococcus</taxon>
        <taxon>Cryptococcus gattii species complex</taxon>
    </lineage>
</organism>
<protein>
    <submittedName>
        <fullName evidence="2">Unplaced genomic scaffold supercont1.1, whole genome shotgun sequence</fullName>
    </submittedName>
</protein>
<dbReference type="AlphaFoldDB" id="A0A0D0UQX4"/>
<evidence type="ECO:0000313" key="2">
    <source>
        <dbReference type="EMBL" id="KIR50538.1"/>
    </source>
</evidence>
<dbReference type="HOGENOM" id="CLU_125552_0_0_1"/>
<feature type="region of interest" description="Disordered" evidence="1">
    <location>
        <begin position="126"/>
        <end position="185"/>
    </location>
</feature>
<sequence>MPKTIHRKAEPSLHKPKLQTKARKPRQPSSSSEDTSLLPSSLKRDASLHLNKDLVLQIVLAKLESSKTCDWYTLSQRLDQDGKQVWGKKKVEITGTELHDLYHNRILPALKSGLALWSNDNNERHISASSSGSTIHPAERTISSSSEGKVGSSKSRAKRASAEKRKNRMIGSELDDFEGSEWEDN</sequence>
<feature type="compositionally biased region" description="Acidic residues" evidence="1">
    <location>
        <begin position="173"/>
        <end position="185"/>
    </location>
</feature>
<name>A0A0D0UQX4_CRYGA</name>
<reference evidence="2" key="1">
    <citation type="submission" date="2015-01" db="EMBL/GenBank/DDBJ databases">
        <title>The Genome Sequence of Cryptococcus gattii CA1280.</title>
        <authorList>
            <consortium name="The Broad Institute Genomics Platform"/>
            <person name="Cuomo C."/>
            <person name="Litvintseva A."/>
            <person name="Chen Y."/>
            <person name="Heitman J."/>
            <person name="Sun S."/>
            <person name="Springer D."/>
            <person name="Dromer F."/>
            <person name="Young S."/>
            <person name="Zeng Q."/>
            <person name="Gargeya S."/>
            <person name="Abouelleil A."/>
            <person name="Alvarado L."/>
            <person name="Chapman S.B."/>
            <person name="Gainer-Dewar J."/>
            <person name="Goldberg J."/>
            <person name="Griggs A."/>
            <person name="Gujja S."/>
            <person name="Hansen M."/>
            <person name="Howarth C."/>
            <person name="Imamovic A."/>
            <person name="Larimer J."/>
            <person name="Murphy C."/>
            <person name="Naylor J."/>
            <person name="Pearson M."/>
            <person name="Priest M."/>
            <person name="Roberts A."/>
            <person name="Saif S."/>
            <person name="Shea T."/>
            <person name="Sykes S."/>
            <person name="Wortman J."/>
            <person name="Nusbaum C."/>
            <person name="Birren B."/>
        </authorList>
    </citation>
    <scope>NUCLEOTIDE SEQUENCE [LARGE SCALE GENOMIC DNA]</scope>
    <source>
        <strain evidence="2">CA1280</strain>
    </source>
</reference>
<dbReference type="EMBL" id="KN847973">
    <property type="protein sequence ID" value="KIR50538.1"/>
    <property type="molecule type" value="Genomic_DNA"/>
</dbReference>
<dbReference type="OrthoDB" id="2576470at2759"/>